<evidence type="ECO:0000256" key="1">
    <source>
        <dbReference type="ARBA" id="ARBA00008779"/>
    </source>
</evidence>
<dbReference type="PROSITE" id="PS00149">
    <property type="entry name" value="SULFATASE_2"/>
    <property type="match status" value="1"/>
</dbReference>
<evidence type="ECO:0000256" key="2">
    <source>
        <dbReference type="ARBA" id="ARBA00022723"/>
    </source>
</evidence>
<keyword evidence="6" id="KW-1185">Reference proteome</keyword>
<dbReference type="GO" id="GO:0046872">
    <property type="term" value="F:metal ion binding"/>
    <property type="evidence" value="ECO:0007669"/>
    <property type="project" value="UniProtKB-KW"/>
</dbReference>
<organism evidence="5 6">
    <name type="scientific">Paenibacillus antri</name>
    <dbReference type="NCBI Taxonomy" id="2582848"/>
    <lineage>
        <taxon>Bacteria</taxon>
        <taxon>Bacillati</taxon>
        <taxon>Bacillota</taxon>
        <taxon>Bacilli</taxon>
        <taxon>Bacillales</taxon>
        <taxon>Paenibacillaceae</taxon>
        <taxon>Paenibacillus</taxon>
    </lineage>
</organism>
<dbReference type="InterPro" id="IPR000917">
    <property type="entry name" value="Sulfatase_N"/>
</dbReference>
<dbReference type="GO" id="GO:0008484">
    <property type="term" value="F:sulfuric ester hydrolase activity"/>
    <property type="evidence" value="ECO:0007669"/>
    <property type="project" value="TreeGrafter"/>
</dbReference>
<keyword evidence="2" id="KW-0479">Metal-binding</keyword>
<evidence type="ECO:0000256" key="3">
    <source>
        <dbReference type="ARBA" id="ARBA00022801"/>
    </source>
</evidence>
<accession>A0A5R9FW76</accession>
<dbReference type="InterPro" id="IPR017850">
    <property type="entry name" value="Alkaline_phosphatase_core_sf"/>
</dbReference>
<feature type="domain" description="Sulfatase N-terminal" evidence="4">
    <location>
        <begin position="5"/>
        <end position="348"/>
    </location>
</feature>
<evidence type="ECO:0000313" key="6">
    <source>
        <dbReference type="Proteomes" id="UP000309676"/>
    </source>
</evidence>
<comment type="caution">
    <text evidence="5">The sequence shown here is derived from an EMBL/GenBank/DDBJ whole genome shotgun (WGS) entry which is preliminary data.</text>
</comment>
<dbReference type="PANTHER" id="PTHR45953">
    <property type="entry name" value="IDURONATE 2-SULFATASE"/>
    <property type="match status" value="1"/>
</dbReference>
<keyword evidence="3" id="KW-0378">Hydrolase</keyword>
<dbReference type="EMBL" id="VCIW01000045">
    <property type="protein sequence ID" value="TLS48237.1"/>
    <property type="molecule type" value="Genomic_DNA"/>
</dbReference>
<dbReference type="GO" id="GO:0005737">
    <property type="term" value="C:cytoplasm"/>
    <property type="evidence" value="ECO:0007669"/>
    <property type="project" value="TreeGrafter"/>
</dbReference>
<evidence type="ECO:0000259" key="4">
    <source>
        <dbReference type="Pfam" id="PF00884"/>
    </source>
</evidence>
<gene>
    <name evidence="5" type="ORF">FE782_31865</name>
</gene>
<comment type="similarity">
    <text evidence="1">Belongs to the sulfatase family.</text>
</comment>
<protein>
    <submittedName>
        <fullName evidence="5">Choline-sulfatase</fullName>
    </submittedName>
</protein>
<dbReference type="RefSeq" id="WP_138198397.1">
    <property type="nucleotide sequence ID" value="NZ_VCIW01000045.1"/>
</dbReference>
<dbReference type="Pfam" id="PF00884">
    <property type="entry name" value="Sulfatase"/>
    <property type="match status" value="1"/>
</dbReference>
<evidence type="ECO:0000313" key="5">
    <source>
        <dbReference type="EMBL" id="TLS48237.1"/>
    </source>
</evidence>
<dbReference type="OrthoDB" id="9762324at2"/>
<dbReference type="PANTHER" id="PTHR45953:SF1">
    <property type="entry name" value="IDURONATE 2-SULFATASE"/>
    <property type="match status" value="1"/>
</dbReference>
<dbReference type="Gene3D" id="3.40.720.10">
    <property type="entry name" value="Alkaline Phosphatase, subunit A"/>
    <property type="match status" value="1"/>
</dbReference>
<name>A0A5R9FW76_9BACL</name>
<dbReference type="InterPro" id="IPR024607">
    <property type="entry name" value="Sulfatase_CS"/>
</dbReference>
<reference evidence="5 6" key="1">
    <citation type="submission" date="2019-05" db="EMBL/GenBank/DDBJ databases">
        <authorList>
            <person name="Narsing Rao M.P."/>
            <person name="Li W.J."/>
        </authorList>
    </citation>
    <scope>NUCLEOTIDE SEQUENCE [LARGE SCALE GENOMIC DNA]</scope>
    <source>
        <strain evidence="5 6">SYSU_K30003</strain>
    </source>
</reference>
<dbReference type="AlphaFoldDB" id="A0A5R9FW76"/>
<sequence length="475" mass="54133">MRKQPNILLVTTDQHRGDGLGAYRAHPIMTPHLDQLAAESVRFDRAYSDAPVCIPARTTIMTGKCAYTHGVDRYGEFRLPEKPAYTLPGRLREAGYQTHAAGKMHFHPPRARYGFERMRLVPEDYVNWLEQTPFAGAYRGHGLGGNEAYPVYSAVPVDHTSTWWTVQESIEFLRQRDPESPFFLWTSFEAPHPPFDPPESYVRLYDGVRVPPPADPEDGWSRTDPPPWVVNRKAAFNLDDLTPDVVRSARKHYYAQITLIDYQLGRLFGELKRQRLWDDTIVLFTSDHGEMLGDHGLFHKSCFYEGSARVPFLLRVPGSVSDRWGPGDVVTTPVMLADIYPTFMDAAGCCSEPDEERDGRSLLHADFARLGERWVYGYLGDADGNLYMATNGKWKYVYYEWGGFEQLFDLELDPNETKNVIGSAESREAATLCREKFKTRFPRAAVRRKPLPDYASMKASNPLAWRGPIRYGGHL</sequence>
<dbReference type="SUPFAM" id="SSF53649">
    <property type="entry name" value="Alkaline phosphatase-like"/>
    <property type="match status" value="1"/>
</dbReference>
<proteinExistence type="inferred from homology"/>
<dbReference type="Proteomes" id="UP000309676">
    <property type="component" value="Unassembled WGS sequence"/>
</dbReference>